<keyword evidence="1" id="KW-0812">Transmembrane</keyword>
<evidence type="ECO:0000313" key="4">
    <source>
        <dbReference type="Proteomes" id="UP000663869"/>
    </source>
</evidence>
<name>A0A818RZ15_9BILA</name>
<proteinExistence type="predicted"/>
<feature type="transmembrane region" description="Helical" evidence="1">
    <location>
        <begin position="94"/>
        <end position="115"/>
    </location>
</feature>
<gene>
    <name evidence="2" type="ORF">FME351_LOCUS25339</name>
    <name evidence="3" type="ORF">TSG867_LOCUS27743</name>
</gene>
<accession>A0A818RZ15</accession>
<evidence type="ECO:0000313" key="2">
    <source>
        <dbReference type="EMBL" id="CAF3665360.1"/>
    </source>
</evidence>
<dbReference type="EMBL" id="CAJNYU010003358">
    <property type="protein sequence ID" value="CAF3665360.1"/>
    <property type="molecule type" value="Genomic_DNA"/>
</dbReference>
<evidence type="ECO:0000313" key="3">
    <source>
        <dbReference type="EMBL" id="CAF4599706.1"/>
    </source>
</evidence>
<dbReference type="EMBL" id="CAJOBQ010003248">
    <property type="protein sequence ID" value="CAF4599706.1"/>
    <property type="molecule type" value="Genomic_DNA"/>
</dbReference>
<organism evidence="2 4">
    <name type="scientific">Rotaria socialis</name>
    <dbReference type="NCBI Taxonomy" id="392032"/>
    <lineage>
        <taxon>Eukaryota</taxon>
        <taxon>Metazoa</taxon>
        <taxon>Spiralia</taxon>
        <taxon>Gnathifera</taxon>
        <taxon>Rotifera</taxon>
        <taxon>Eurotatoria</taxon>
        <taxon>Bdelloidea</taxon>
        <taxon>Philodinida</taxon>
        <taxon>Philodinidae</taxon>
        <taxon>Rotaria</taxon>
    </lineage>
</organism>
<dbReference type="AlphaFoldDB" id="A0A818RZ15"/>
<protein>
    <submittedName>
        <fullName evidence="2">Uncharacterized protein</fullName>
    </submittedName>
</protein>
<keyword evidence="1" id="KW-0472">Membrane</keyword>
<reference evidence="2" key="1">
    <citation type="submission" date="2021-02" db="EMBL/GenBank/DDBJ databases">
        <authorList>
            <person name="Nowell W R."/>
        </authorList>
    </citation>
    <scope>NUCLEOTIDE SEQUENCE</scope>
</reference>
<comment type="caution">
    <text evidence="2">The sequence shown here is derived from an EMBL/GenBank/DDBJ whole genome shotgun (WGS) entry which is preliminary data.</text>
</comment>
<dbReference type="Proteomes" id="UP000663869">
    <property type="component" value="Unassembled WGS sequence"/>
</dbReference>
<sequence length="222" mass="24384">MYSKHLLYIIFILIIVNNYAAKGENSTNTTNASTLATTTTTTTTSTLSILVTCPEGSKQVSSSSECQLNTERQDNTTAMVKNQATTSGGRARRLFFLFVGCALTILVIITLIITYNRITEQHNRHLSPNPTINPTIGNRFHNVLQSISFSNFRKNGRFNFFSVSNNNYSSGINRQGETSRTHLNENQDEALLFDDPYADGGISSGIHGSSANPYKSLTLSVA</sequence>
<dbReference type="Proteomes" id="UP000663862">
    <property type="component" value="Unassembled WGS sequence"/>
</dbReference>
<keyword evidence="1" id="KW-1133">Transmembrane helix</keyword>
<evidence type="ECO:0000256" key="1">
    <source>
        <dbReference type="SAM" id="Phobius"/>
    </source>
</evidence>
<feature type="transmembrane region" description="Helical" evidence="1">
    <location>
        <begin position="6"/>
        <end position="21"/>
    </location>
</feature>